<feature type="region of interest" description="Disordered" evidence="1">
    <location>
        <begin position="218"/>
        <end position="238"/>
    </location>
</feature>
<dbReference type="OMA" id="PWEYYLH"/>
<keyword evidence="3" id="KW-1185">Reference proteome</keyword>
<dbReference type="EMBL" id="GG738920">
    <property type="protein sequence ID" value="EFC37229.1"/>
    <property type="molecule type" value="Genomic_DNA"/>
</dbReference>
<feature type="compositionally biased region" description="Basic and acidic residues" evidence="1">
    <location>
        <begin position="603"/>
        <end position="612"/>
    </location>
</feature>
<feature type="compositionally biased region" description="Low complexity" evidence="1">
    <location>
        <begin position="434"/>
        <end position="460"/>
    </location>
</feature>
<feature type="region of interest" description="Disordered" evidence="1">
    <location>
        <begin position="186"/>
        <end position="206"/>
    </location>
</feature>
<feature type="compositionally biased region" description="Basic residues" evidence="1">
    <location>
        <begin position="518"/>
        <end position="530"/>
    </location>
</feature>
<dbReference type="GeneID" id="8856982"/>
<feature type="region of interest" description="Disordered" evidence="1">
    <location>
        <begin position="518"/>
        <end position="573"/>
    </location>
</feature>
<name>D2W0Z5_NAEGR</name>
<evidence type="ECO:0000256" key="1">
    <source>
        <dbReference type="SAM" id="MobiDB-lite"/>
    </source>
</evidence>
<dbReference type="OrthoDB" id="10510850at2759"/>
<feature type="compositionally biased region" description="Low complexity" evidence="1">
    <location>
        <begin position="395"/>
        <end position="406"/>
    </location>
</feature>
<accession>D2W0Z5</accession>
<organism evidence="3">
    <name type="scientific">Naegleria gruberi</name>
    <name type="common">Amoeba</name>
    <dbReference type="NCBI Taxonomy" id="5762"/>
    <lineage>
        <taxon>Eukaryota</taxon>
        <taxon>Discoba</taxon>
        <taxon>Heterolobosea</taxon>
        <taxon>Tetramitia</taxon>
        <taxon>Eutetramitia</taxon>
        <taxon>Vahlkampfiidae</taxon>
        <taxon>Naegleria</taxon>
    </lineage>
</organism>
<evidence type="ECO:0000313" key="2">
    <source>
        <dbReference type="EMBL" id="EFC37229.1"/>
    </source>
</evidence>
<sequence>MNETLDSSSNNLLFNREYTSRSNVGRPTFSLRDSMNRECLGSSNVVPTTQKQTSSSERVYGATFTPFPTRENIPPRSDDAVLRKSYTFDDKMSGFREKIDNSHYSTSLGWKRRAEKDAECCKNCHLCTQTLTTDKWALTKQERQLRPDSSTREPMEGYYPSNDGKQYRPYSPDTKSMMQKLVGYKENPQDPSLPMYKSAHSHQTPSVDYYMNQPKIETNSRQSQPNTYPKNPSKMQPYNTNTIYLSNNPISVKSVTLNTRYDPASRYNQNPDEPNNFFQRVRMGRMYSDSTPWEYYLHYNEDDDEKKDMYDMIRQRCAEYAKNQTKKEDRKSRICMETSEFKNIVEKLTRKETSSVETQTAIDENNKENENDYSRNAIQSNNTSDSTRTKKSDKQSVNQQSNNQSNGNEEANIYLQNSSEQKKTKSKPTKKKVSNNSTTLSTTSTTSSKSSNSSGSSTSNRVLSITNGPPSTNNRVIDGLPVNSPAKKQDTPKGVPGFTPPKKSEVFNKIVTNMTSNNKKKVNSKKKKKSLNIEPRKSVSQNTTSTSSFIISDKTKSTTTSPSIINKPDKKFKKTMKRMEDTKKKAEWLDKYIALLSSPEKSSVKKRLESSSRHTSPKKSESSQITLQTSSDCEDNSTPYSIDFDDVYTGLPSTVSTAIATSKSVQKCFDSVLNYFEKSKYKSDSSTEEDNLDEELDDNVSLSSMTSELEISVKYNIGSYSSDEEDEEQLSSDDEECSLLNEFTPNTSYLVDNMNETSASISMDTSLNTVSIGSEQEFECSSLDDISRDFNISNMSI</sequence>
<feature type="compositionally biased region" description="Polar residues" evidence="1">
    <location>
        <begin position="461"/>
        <end position="475"/>
    </location>
</feature>
<dbReference type="Proteomes" id="UP000006671">
    <property type="component" value="Unassembled WGS sequence"/>
</dbReference>
<feature type="compositionally biased region" description="Basic residues" evidence="1">
    <location>
        <begin position="424"/>
        <end position="433"/>
    </location>
</feature>
<dbReference type="KEGG" id="ngr:NAEGRDRAFT_53853"/>
<feature type="compositionally biased region" description="Basic and acidic residues" evidence="1">
    <location>
        <begin position="364"/>
        <end position="373"/>
    </location>
</feature>
<proteinExistence type="predicted"/>
<feature type="region of interest" description="Disordered" evidence="1">
    <location>
        <begin position="603"/>
        <end position="637"/>
    </location>
</feature>
<feature type="compositionally biased region" description="Low complexity" evidence="1">
    <location>
        <begin position="543"/>
        <end position="565"/>
    </location>
</feature>
<feature type="compositionally biased region" description="Polar residues" evidence="1">
    <location>
        <begin position="622"/>
        <end position="637"/>
    </location>
</feature>
<dbReference type="InParanoid" id="D2W0Z5"/>
<dbReference type="RefSeq" id="XP_002669973.1">
    <property type="nucleotide sequence ID" value="XM_002669927.1"/>
</dbReference>
<evidence type="ECO:0000313" key="3">
    <source>
        <dbReference type="Proteomes" id="UP000006671"/>
    </source>
</evidence>
<dbReference type="VEuPathDB" id="AmoebaDB:NAEGRDRAFT_53853"/>
<reference evidence="2 3" key="1">
    <citation type="journal article" date="2010" name="Cell">
        <title>The genome of Naegleria gruberi illuminates early eukaryotic versatility.</title>
        <authorList>
            <person name="Fritz-Laylin L.K."/>
            <person name="Prochnik S.E."/>
            <person name="Ginger M.L."/>
            <person name="Dacks J.B."/>
            <person name="Carpenter M.L."/>
            <person name="Field M.C."/>
            <person name="Kuo A."/>
            <person name="Paredez A."/>
            <person name="Chapman J."/>
            <person name="Pham J."/>
            <person name="Shu S."/>
            <person name="Neupane R."/>
            <person name="Cipriano M."/>
            <person name="Mancuso J."/>
            <person name="Tu H."/>
            <person name="Salamov A."/>
            <person name="Lindquist E."/>
            <person name="Shapiro H."/>
            <person name="Lucas S."/>
            <person name="Grigoriev I.V."/>
            <person name="Cande W.Z."/>
            <person name="Fulton C."/>
            <person name="Rokhsar D.S."/>
            <person name="Dawson S.C."/>
        </authorList>
    </citation>
    <scope>NUCLEOTIDE SEQUENCE [LARGE SCALE GENOMIC DNA]</scope>
    <source>
        <strain evidence="2 3">NEG-M</strain>
    </source>
</reference>
<feature type="compositionally biased region" description="Polar residues" evidence="1">
    <location>
        <begin position="374"/>
        <end position="386"/>
    </location>
</feature>
<feature type="region of interest" description="Disordered" evidence="1">
    <location>
        <begin position="350"/>
        <end position="503"/>
    </location>
</feature>
<protein>
    <submittedName>
        <fullName evidence="2">Predicted protein</fullName>
    </submittedName>
</protein>
<feature type="region of interest" description="Disordered" evidence="1">
    <location>
        <begin position="140"/>
        <end position="173"/>
    </location>
</feature>
<gene>
    <name evidence="2" type="ORF">NAEGRDRAFT_53853</name>
</gene>
<dbReference type="AlphaFoldDB" id="D2W0Z5"/>
<feature type="compositionally biased region" description="Basic and acidic residues" evidence="1">
    <location>
        <begin position="140"/>
        <end position="155"/>
    </location>
</feature>